<gene>
    <name evidence="2" type="ORF">H9702_07060</name>
</gene>
<comment type="caution">
    <text evidence="2">The sequence shown here is derived from an EMBL/GenBank/DDBJ whole genome shotgun (WGS) entry which is preliminary data.</text>
</comment>
<evidence type="ECO:0000256" key="1">
    <source>
        <dbReference type="SAM" id="Phobius"/>
    </source>
</evidence>
<feature type="transmembrane region" description="Helical" evidence="1">
    <location>
        <begin position="7"/>
        <end position="27"/>
    </location>
</feature>
<keyword evidence="1" id="KW-1133">Transmembrane helix</keyword>
<dbReference type="EMBL" id="DWWM01000044">
    <property type="protein sequence ID" value="HJC36875.1"/>
    <property type="molecule type" value="Genomic_DNA"/>
</dbReference>
<evidence type="ECO:0000313" key="2">
    <source>
        <dbReference type="EMBL" id="HJC36875.1"/>
    </source>
</evidence>
<dbReference type="Gene3D" id="2.60.320.10">
    <property type="entry name" value="N-utilization substance G protein NusG, insert domain"/>
    <property type="match status" value="1"/>
</dbReference>
<dbReference type="InterPro" id="IPR038690">
    <property type="entry name" value="NusG_2_sf"/>
</dbReference>
<reference evidence="2" key="1">
    <citation type="journal article" date="2021" name="PeerJ">
        <title>Extensive microbial diversity within the chicken gut microbiome revealed by metagenomics and culture.</title>
        <authorList>
            <person name="Gilroy R."/>
            <person name="Ravi A."/>
            <person name="Getino M."/>
            <person name="Pursley I."/>
            <person name="Horton D.L."/>
            <person name="Alikhan N.F."/>
            <person name="Baker D."/>
            <person name="Gharbi K."/>
            <person name="Hall N."/>
            <person name="Watson M."/>
            <person name="Adriaenssens E.M."/>
            <person name="Foster-Nyarko E."/>
            <person name="Jarju S."/>
            <person name="Secka A."/>
            <person name="Antonio M."/>
            <person name="Oren A."/>
            <person name="Chaudhuri R.R."/>
            <person name="La Ragione R."/>
            <person name="Hildebrand F."/>
            <person name="Pallen M.J."/>
        </authorList>
    </citation>
    <scope>NUCLEOTIDE SEQUENCE</scope>
    <source>
        <strain evidence="2">CHK187-11901</strain>
    </source>
</reference>
<evidence type="ECO:0000313" key="3">
    <source>
        <dbReference type="Proteomes" id="UP000823896"/>
    </source>
</evidence>
<keyword evidence="1" id="KW-0812">Transmembrane</keyword>
<dbReference type="CDD" id="cd09910">
    <property type="entry name" value="NGN-insert_like"/>
    <property type="match status" value="1"/>
</dbReference>
<dbReference type="AlphaFoldDB" id="A0A9D2NT43"/>
<dbReference type="Proteomes" id="UP000823896">
    <property type="component" value="Unassembled WGS sequence"/>
</dbReference>
<name>A0A9D2NT43_9FIRM</name>
<sequence>MKRADKICILVIMISCVLFYVPLWFAYDTQGAGDVVVRVREAEVLRVPLQEDGTYAVDGKLGEVEVEVKDGQVRVEKENSPYHYCSIQGYVSDPATPIICLPNEVVVQIEGGGEGAVDTQIQ</sequence>
<reference evidence="2" key="2">
    <citation type="submission" date="2021-04" db="EMBL/GenBank/DDBJ databases">
        <authorList>
            <person name="Gilroy R."/>
        </authorList>
    </citation>
    <scope>NUCLEOTIDE SEQUENCE</scope>
    <source>
        <strain evidence="2">CHK187-11901</strain>
    </source>
</reference>
<dbReference type="Pfam" id="PF07009">
    <property type="entry name" value="NusG_II"/>
    <property type="match status" value="1"/>
</dbReference>
<organism evidence="2 3">
    <name type="scientific">Candidatus Merdibacter merdavium</name>
    <dbReference type="NCBI Taxonomy" id="2838692"/>
    <lineage>
        <taxon>Bacteria</taxon>
        <taxon>Bacillati</taxon>
        <taxon>Bacillota</taxon>
        <taxon>Erysipelotrichia</taxon>
        <taxon>Erysipelotrichales</taxon>
        <taxon>Erysipelotrichaceae</taxon>
        <taxon>Merdibacter</taxon>
    </lineage>
</organism>
<keyword evidence="1" id="KW-0472">Membrane</keyword>
<proteinExistence type="predicted"/>
<accession>A0A9D2NT43</accession>
<protein>
    <submittedName>
        <fullName evidence="2">NusG domain II-containing protein</fullName>
    </submittedName>
</protein>